<feature type="region of interest" description="Disordered" evidence="1">
    <location>
        <begin position="28"/>
        <end position="60"/>
    </location>
</feature>
<reference evidence="2" key="1">
    <citation type="journal article" date="2020" name="G3 (Bethesda)">
        <title>High-Quality Assemblies for Three Invasive Social Wasps from the &lt;i&gt;Vespula&lt;/i&gt; Genus.</title>
        <authorList>
            <person name="Harrop T.W.R."/>
            <person name="Guhlin J."/>
            <person name="McLaughlin G.M."/>
            <person name="Permina E."/>
            <person name="Stockwell P."/>
            <person name="Gilligan J."/>
            <person name="Le Lec M.F."/>
            <person name="Gruber M.A.M."/>
            <person name="Quinn O."/>
            <person name="Lovegrove M."/>
            <person name="Duncan E.J."/>
            <person name="Remnant E.J."/>
            <person name="Van Eeckhoven J."/>
            <person name="Graham B."/>
            <person name="Knapp R.A."/>
            <person name="Langford K.W."/>
            <person name="Kronenberg Z."/>
            <person name="Press M.O."/>
            <person name="Eacker S.M."/>
            <person name="Wilson-Rankin E.E."/>
            <person name="Purcell J."/>
            <person name="Lester P.J."/>
            <person name="Dearden P.K."/>
        </authorList>
    </citation>
    <scope>NUCLEOTIDE SEQUENCE</scope>
    <source>
        <strain evidence="2">Marl-1</strain>
    </source>
</reference>
<comment type="caution">
    <text evidence="2">The sequence shown here is derived from an EMBL/GenBank/DDBJ whole genome shotgun (WGS) entry which is preliminary data.</text>
</comment>
<name>A0A834KA89_VESVU</name>
<dbReference type="Proteomes" id="UP000614350">
    <property type="component" value="Unassembled WGS sequence"/>
</dbReference>
<feature type="compositionally biased region" description="Polar residues" evidence="1">
    <location>
        <begin position="48"/>
        <end position="58"/>
    </location>
</feature>
<sequence length="109" mass="12570">MKTERCTVSNRNGPTKNAWMLRVRTKRRKHTMSGTECISPLHGEWPTSPGNSASSIEDTNTRTITVLRRILRKVDLKNRTKRRTVTRRMHVPCEKSMVHAQNVKLMTGL</sequence>
<protein>
    <submittedName>
        <fullName evidence="2">Uncharacterized protein</fullName>
    </submittedName>
</protein>
<accession>A0A834KA89</accession>
<evidence type="ECO:0000313" key="3">
    <source>
        <dbReference type="Proteomes" id="UP000614350"/>
    </source>
</evidence>
<dbReference type="AlphaFoldDB" id="A0A834KA89"/>
<evidence type="ECO:0000256" key="1">
    <source>
        <dbReference type="SAM" id="MobiDB-lite"/>
    </source>
</evidence>
<keyword evidence="3" id="KW-1185">Reference proteome</keyword>
<dbReference type="EMBL" id="JACSEA010000004">
    <property type="protein sequence ID" value="KAF7402805.1"/>
    <property type="molecule type" value="Genomic_DNA"/>
</dbReference>
<proteinExistence type="predicted"/>
<organism evidence="2 3">
    <name type="scientific">Vespula vulgaris</name>
    <name type="common">Yellow jacket</name>
    <name type="synonym">Wasp</name>
    <dbReference type="NCBI Taxonomy" id="7454"/>
    <lineage>
        <taxon>Eukaryota</taxon>
        <taxon>Metazoa</taxon>
        <taxon>Ecdysozoa</taxon>
        <taxon>Arthropoda</taxon>
        <taxon>Hexapoda</taxon>
        <taxon>Insecta</taxon>
        <taxon>Pterygota</taxon>
        <taxon>Neoptera</taxon>
        <taxon>Endopterygota</taxon>
        <taxon>Hymenoptera</taxon>
        <taxon>Apocrita</taxon>
        <taxon>Aculeata</taxon>
        <taxon>Vespoidea</taxon>
        <taxon>Vespidae</taxon>
        <taxon>Vespinae</taxon>
        <taxon>Vespula</taxon>
    </lineage>
</organism>
<gene>
    <name evidence="2" type="ORF">HZH66_005072</name>
</gene>
<evidence type="ECO:0000313" key="2">
    <source>
        <dbReference type="EMBL" id="KAF7402805.1"/>
    </source>
</evidence>